<dbReference type="Pfam" id="PF01047">
    <property type="entry name" value="MarR"/>
    <property type="match status" value="1"/>
</dbReference>
<evidence type="ECO:0000313" key="5">
    <source>
        <dbReference type="EMBL" id="AEH51757.1"/>
    </source>
</evidence>
<dbReference type="PROSITE" id="PS50995">
    <property type="entry name" value="HTH_MARR_2"/>
    <property type="match status" value="1"/>
</dbReference>
<feature type="domain" description="HTH marR-type" evidence="4">
    <location>
        <begin position="1"/>
        <end position="133"/>
    </location>
</feature>
<evidence type="ECO:0000313" key="6">
    <source>
        <dbReference type="Proteomes" id="UP000006804"/>
    </source>
</evidence>
<reference evidence="5 6" key="1">
    <citation type="submission" date="2010-11" db="EMBL/GenBank/DDBJ databases">
        <title>The complete genome of Thermotoga thermarum DSM 5069.</title>
        <authorList>
            <consortium name="US DOE Joint Genome Institute (JGI-PGF)"/>
            <person name="Lucas S."/>
            <person name="Copeland A."/>
            <person name="Lapidus A."/>
            <person name="Bruce D."/>
            <person name="Goodwin L."/>
            <person name="Pitluck S."/>
            <person name="Kyrpides N."/>
            <person name="Mavromatis K."/>
            <person name="Ivanova N."/>
            <person name="Zeytun A."/>
            <person name="Brettin T."/>
            <person name="Detter J.C."/>
            <person name="Tapia R."/>
            <person name="Han C."/>
            <person name="Land M."/>
            <person name="Hauser L."/>
            <person name="Markowitz V."/>
            <person name="Cheng J.-F."/>
            <person name="Hugenholtz P."/>
            <person name="Woyke T."/>
            <person name="Wu D."/>
            <person name="Spring S."/>
            <person name="Schroeder M."/>
            <person name="Brambilla E."/>
            <person name="Klenk H.-P."/>
            <person name="Eisen J.A."/>
        </authorList>
    </citation>
    <scope>NUCLEOTIDE SEQUENCE [LARGE SCALE GENOMIC DNA]</scope>
    <source>
        <strain evidence="5 6">DSM 5069</strain>
    </source>
</reference>
<gene>
    <name evidence="5" type="ORF">Theth_1712</name>
</gene>
<sequence length="142" mass="16663" precursor="true">MRENLEKIIREICFIIKVEGRLVLKNYPITPAQFDLLQRLYFRGPMKMTELSTHLGIAKSTLSGIVKRLEGMKYLSRERGKDKRVFLISITEHGKQIIEAVIENRVQFIGKVIEEFGQKKAEELYEILQQFKEAMEKCRSSR</sequence>
<dbReference type="PANTHER" id="PTHR42756">
    <property type="entry name" value="TRANSCRIPTIONAL REGULATOR, MARR"/>
    <property type="match status" value="1"/>
</dbReference>
<dbReference type="PATRIC" id="fig|688269.3.peg.1763"/>
<dbReference type="HOGENOM" id="CLU_083287_27_8_0"/>
<dbReference type="SMART" id="SM00347">
    <property type="entry name" value="HTH_MARR"/>
    <property type="match status" value="1"/>
</dbReference>
<dbReference type="Gene3D" id="1.10.10.10">
    <property type="entry name" value="Winged helix-like DNA-binding domain superfamily/Winged helix DNA-binding domain"/>
    <property type="match status" value="1"/>
</dbReference>
<protein>
    <submittedName>
        <fullName evidence="5">Transcriptional regulator, MarR family</fullName>
    </submittedName>
</protein>
<dbReference type="RefSeq" id="WP_013932965.1">
    <property type="nucleotide sequence ID" value="NC_015707.1"/>
</dbReference>
<dbReference type="PANTHER" id="PTHR42756:SF1">
    <property type="entry name" value="TRANSCRIPTIONAL REPRESSOR OF EMRAB OPERON"/>
    <property type="match status" value="1"/>
</dbReference>
<dbReference type="AlphaFoldDB" id="F7YVT5"/>
<dbReference type="InterPro" id="IPR036390">
    <property type="entry name" value="WH_DNA-bd_sf"/>
</dbReference>
<dbReference type="KEGG" id="tta:Theth_1712"/>
<dbReference type="PRINTS" id="PR00598">
    <property type="entry name" value="HTHMARR"/>
</dbReference>
<dbReference type="eggNOG" id="COG1846">
    <property type="taxonomic scope" value="Bacteria"/>
</dbReference>
<dbReference type="InterPro" id="IPR011991">
    <property type="entry name" value="ArsR-like_HTH"/>
</dbReference>
<evidence type="ECO:0000259" key="4">
    <source>
        <dbReference type="PROSITE" id="PS50995"/>
    </source>
</evidence>
<dbReference type="InterPro" id="IPR036388">
    <property type="entry name" value="WH-like_DNA-bd_sf"/>
</dbReference>
<dbReference type="GO" id="GO:0003677">
    <property type="term" value="F:DNA binding"/>
    <property type="evidence" value="ECO:0007669"/>
    <property type="project" value="UniProtKB-KW"/>
</dbReference>
<organism evidence="5 6">
    <name type="scientific">Pseudothermotoga thermarum DSM 5069</name>
    <dbReference type="NCBI Taxonomy" id="688269"/>
    <lineage>
        <taxon>Bacteria</taxon>
        <taxon>Thermotogati</taxon>
        <taxon>Thermotogota</taxon>
        <taxon>Thermotogae</taxon>
        <taxon>Thermotogales</taxon>
        <taxon>Thermotogaceae</taxon>
        <taxon>Pseudothermotoga</taxon>
    </lineage>
</organism>
<evidence type="ECO:0000256" key="1">
    <source>
        <dbReference type="ARBA" id="ARBA00023015"/>
    </source>
</evidence>
<dbReference type="EMBL" id="CP002351">
    <property type="protein sequence ID" value="AEH51757.1"/>
    <property type="molecule type" value="Genomic_DNA"/>
</dbReference>
<proteinExistence type="predicted"/>
<dbReference type="STRING" id="688269.Theth_1712"/>
<keyword evidence="3" id="KW-0804">Transcription</keyword>
<accession>F7YVT5</accession>
<evidence type="ECO:0000256" key="3">
    <source>
        <dbReference type="ARBA" id="ARBA00023163"/>
    </source>
</evidence>
<dbReference type="InterPro" id="IPR000835">
    <property type="entry name" value="HTH_MarR-typ"/>
</dbReference>
<dbReference type="Proteomes" id="UP000006804">
    <property type="component" value="Chromosome"/>
</dbReference>
<dbReference type="SUPFAM" id="SSF46785">
    <property type="entry name" value="Winged helix' DNA-binding domain"/>
    <property type="match status" value="1"/>
</dbReference>
<keyword evidence="2" id="KW-0238">DNA-binding</keyword>
<evidence type="ECO:0000256" key="2">
    <source>
        <dbReference type="ARBA" id="ARBA00023125"/>
    </source>
</evidence>
<keyword evidence="6" id="KW-1185">Reference proteome</keyword>
<dbReference type="GO" id="GO:0003700">
    <property type="term" value="F:DNA-binding transcription factor activity"/>
    <property type="evidence" value="ECO:0007669"/>
    <property type="project" value="InterPro"/>
</dbReference>
<name>F7YVT5_9THEM</name>
<keyword evidence="1" id="KW-0805">Transcription regulation</keyword>
<dbReference type="CDD" id="cd00090">
    <property type="entry name" value="HTH_ARSR"/>
    <property type="match status" value="1"/>
</dbReference>